<reference evidence="3 4" key="1">
    <citation type="submission" date="2019-07" db="EMBL/GenBank/DDBJ databases">
        <title>Qingshengfaniella alkalisoli gen. nov., sp. nov., isolated from saline soil.</title>
        <authorList>
            <person name="Xu L."/>
            <person name="Huang X.-X."/>
            <person name="Sun J.-Q."/>
        </authorList>
    </citation>
    <scope>NUCLEOTIDE SEQUENCE [LARGE SCALE GENOMIC DNA]</scope>
    <source>
        <strain evidence="3 4">DSM 27279</strain>
    </source>
</reference>
<protein>
    <submittedName>
        <fullName evidence="3">MaoC family dehydratase</fullName>
    </submittedName>
</protein>
<name>A0A556ATN7_9BURK</name>
<feature type="region of interest" description="Disordered" evidence="1">
    <location>
        <begin position="1"/>
        <end position="67"/>
    </location>
</feature>
<accession>A0A556ATN7</accession>
<evidence type="ECO:0000313" key="4">
    <source>
        <dbReference type="Proteomes" id="UP000318405"/>
    </source>
</evidence>
<dbReference type="Proteomes" id="UP000318405">
    <property type="component" value="Unassembled WGS sequence"/>
</dbReference>
<evidence type="ECO:0000259" key="2">
    <source>
        <dbReference type="Pfam" id="PF13452"/>
    </source>
</evidence>
<dbReference type="EMBL" id="VLTJ01000017">
    <property type="protein sequence ID" value="TSH96303.1"/>
    <property type="molecule type" value="Genomic_DNA"/>
</dbReference>
<evidence type="ECO:0000313" key="3">
    <source>
        <dbReference type="EMBL" id="TSH96303.1"/>
    </source>
</evidence>
<dbReference type="Gene3D" id="3.10.129.10">
    <property type="entry name" value="Hotdog Thioesterase"/>
    <property type="match status" value="1"/>
</dbReference>
<evidence type="ECO:0000256" key="1">
    <source>
        <dbReference type="SAM" id="MobiDB-lite"/>
    </source>
</evidence>
<sequence length="253" mass="27837">MRRDGNPYGHRSRSPDRGGRTGRRHRRTSPAGQREDRRHPAQISSSPTGGRMSAPARPPEGGAPSLGEDVARRQESTSVNTLMQQLAPYIGLQSEITMACDPVEAGAVRRHAQATMDENRAYADDNAPCRYATPVAPPLFPSLMFRRAFGAPDPVQMRAQDPHYDGSVTAGSNGLPSLAPLHGYGVLNGGAEIELYRYARHGEQVCTRSRYADIREKEGRKGPMVVVIVENDYSTAAGELLLRVKRTYLWSRK</sequence>
<proteinExistence type="predicted"/>
<gene>
    <name evidence="3" type="ORF">FOZ76_09505</name>
</gene>
<dbReference type="InterPro" id="IPR039569">
    <property type="entry name" value="FAS1-like_DH_region"/>
</dbReference>
<comment type="caution">
    <text evidence="3">The sequence shown here is derived from an EMBL/GenBank/DDBJ whole genome shotgun (WGS) entry which is preliminary data.</text>
</comment>
<dbReference type="OrthoDB" id="8901804at2"/>
<organism evidence="3 4">
    <name type="scientific">Verticiella sediminum</name>
    <dbReference type="NCBI Taxonomy" id="1247510"/>
    <lineage>
        <taxon>Bacteria</taxon>
        <taxon>Pseudomonadati</taxon>
        <taxon>Pseudomonadota</taxon>
        <taxon>Betaproteobacteria</taxon>
        <taxon>Burkholderiales</taxon>
        <taxon>Alcaligenaceae</taxon>
        <taxon>Verticiella</taxon>
    </lineage>
</organism>
<dbReference type="Pfam" id="PF13452">
    <property type="entry name" value="FAS1_DH_region"/>
    <property type="match status" value="1"/>
</dbReference>
<dbReference type="AlphaFoldDB" id="A0A556ATN7"/>
<dbReference type="SUPFAM" id="SSF54637">
    <property type="entry name" value="Thioesterase/thiol ester dehydrase-isomerase"/>
    <property type="match status" value="1"/>
</dbReference>
<feature type="domain" description="FAS1-like dehydratase" evidence="2">
    <location>
        <begin position="100"/>
        <end position="241"/>
    </location>
</feature>
<keyword evidence="4" id="KW-1185">Reference proteome</keyword>
<dbReference type="InterPro" id="IPR029069">
    <property type="entry name" value="HotDog_dom_sf"/>
</dbReference>